<feature type="region of interest" description="Disordered" evidence="1">
    <location>
        <begin position="1"/>
        <end position="20"/>
    </location>
</feature>
<evidence type="ECO:0000256" key="1">
    <source>
        <dbReference type="SAM" id="MobiDB-lite"/>
    </source>
</evidence>
<dbReference type="AlphaFoldDB" id="A0A4C1VNI5"/>
<protein>
    <submittedName>
        <fullName evidence="2">Uncharacterized protein</fullName>
    </submittedName>
</protein>
<evidence type="ECO:0000313" key="3">
    <source>
        <dbReference type="Proteomes" id="UP000299102"/>
    </source>
</evidence>
<proteinExistence type="predicted"/>
<sequence>MSTSSSNITQSLYSPSDAETSQAITTARLQNFKPSLCSTIEMIEESDPIIRSHIEAHRKRLEALRKELDYIKSTEWEFENDKGFLQ</sequence>
<dbReference type="OrthoDB" id="6374621at2759"/>
<accession>A0A4C1VNI5</accession>
<organism evidence="2 3">
    <name type="scientific">Eumeta variegata</name>
    <name type="common">Bagworm moth</name>
    <name type="synonym">Eumeta japonica</name>
    <dbReference type="NCBI Taxonomy" id="151549"/>
    <lineage>
        <taxon>Eukaryota</taxon>
        <taxon>Metazoa</taxon>
        <taxon>Ecdysozoa</taxon>
        <taxon>Arthropoda</taxon>
        <taxon>Hexapoda</taxon>
        <taxon>Insecta</taxon>
        <taxon>Pterygota</taxon>
        <taxon>Neoptera</taxon>
        <taxon>Endopterygota</taxon>
        <taxon>Lepidoptera</taxon>
        <taxon>Glossata</taxon>
        <taxon>Ditrysia</taxon>
        <taxon>Tineoidea</taxon>
        <taxon>Psychidae</taxon>
        <taxon>Oiketicinae</taxon>
        <taxon>Eumeta</taxon>
    </lineage>
</organism>
<dbReference type="EMBL" id="BGZK01000374">
    <property type="protein sequence ID" value="GBP39972.1"/>
    <property type="molecule type" value="Genomic_DNA"/>
</dbReference>
<gene>
    <name evidence="2" type="ORF">EVAR_39200_1</name>
</gene>
<dbReference type="Proteomes" id="UP000299102">
    <property type="component" value="Unassembled WGS sequence"/>
</dbReference>
<reference evidence="2 3" key="1">
    <citation type="journal article" date="2019" name="Commun. Biol.">
        <title>The bagworm genome reveals a unique fibroin gene that provides high tensile strength.</title>
        <authorList>
            <person name="Kono N."/>
            <person name="Nakamura H."/>
            <person name="Ohtoshi R."/>
            <person name="Tomita M."/>
            <person name="Numata K."/>
            <person name="Arakawa K."/>
        </authorList>
    </citation>
    <scope>NUCLEOTIDE SEQUENCE [LARGE SCALE GENOMIC DNA]</scope>
</reference>
<comment type="caution">
    <text evidence="2">The sequence shown here is derived from an EMBL/GenBank/DDBJ whole genome shotgun (WGS) entry which is preliminary data.</text>
</comment>
<name>A0A4C1VNI5_EUMVA</name>
<keyword evidence="3" id="KW-1185">Reference proteome</keyword>
<evidence type="ECO:0000313" key="2">
    <source>
        <dbReference type="EMBL" id="GBP39972.1"/>
    </source>
</evidence>